<dbReference type="EC" id="1.6.5.9" evidence="2"/>
<dbReference type="Gene3D" id="3.30.460.80">
    <property type="entry name" value="NADH:ubiquinone oxidoreductase, 30kDa subunit"/>
    <property type="match status" value="1"/>
</dbReference>
<dbReference type="GO" id="GO:0008137">
    <property type="term" value="F:NADH dehydrogenase (ubiquinone) activity"/>
    <property type="evidence" value="ECO:0007669"/>
    <property type="project" value="InterPro"/>
</dbReference>
<dbReference type="InterPro" id="IPR037232">
    <property type="entry name" value="NADH_quin_OxRdtase_su_C/D-like"/>
</dbReference>
<protein>
    <submittedName>
        <fullName evidence="2">NADH-quinone oxidoreductase subunit C</fullName>
        <ecNumber evidence="2">1.6.5.9</ecNumber>
    </submittedName>
</protein>
<organism evidence="2">
    <name type="scientific">Telmatobacter sp. DSM 110680</name>
    <dbReference type="NCBI Taxonomy" id="3036704"/>
    <lineage>
        <taxon>Bacteria</taxon>
        <taxon>Pseudomonadati</taxon>
        <taxon>Acidobacteriota</taxon>
        <taxon>Terriglobia</taxon>
        <taxon>Terriglobales</taxon>
        <taxon>Acidobacteriaceae</taxon>
        <taxon>Telmatobacter</taxon>
    </lineage>
</organism>
<dbReference type="RefSeq" id="WP_348262905.1">
    <property type="nucleotide sequence ID" value="NZ_CP121196.1"/>
</dbReference>
<proteinExistence type="predicted"/>
<name>A0AAU7DJ64_9BACT</name>
<dbReference type="SUPFAM" id="SSF143243">
    <property type="entry name" value="Nqo5-like"/>
    <property type="match status" value="1"/>
</dbReference>
<reference evidence="2" key="1">
    <citation type="submission" date="2023-03" db="EMBL/GenBank/DDBJ databases">
        <title>Edaphobacter sp.</title>
        <authorList>
            <person name="Huber K.J."/>
            <person name="Papendorf J."/>
            <person name="Pilke C."/>
            <person name="Bunk B."/>
            <person name="Sproeer C."/>
            <person name="Pester M."/>
        </authorList>
    </citation>
    <scope>NUCLEOTIDE SEQUENCE</scope>
    <source>
        <strain evidence="2">DSM 110680</strain>
    </source>
</reference>
<keyword evidence="2" id="KW-0560">Oxidoreductase</keyword>
<dbReference type="AlphaFoldDB" id="A0AAU7DJ64"/>
<dbReference type="InterPro" id="IPR001268">
    <property type="entry name" value="NADH_UbQ_OxRdtase_30kDa_su"/>
</dbReference>
<gene>
    <name evidence="2" type="ORF">P8935_24335</name>
</gene>
<evidence type="ECO:0000259" key="1">
    <source>
        <dbReference type="Pfam" id="PF00329"/>
    </source>
</evidence>
<accession>A0AAU7DJ64</accession>
<dbReference type="GO" id="GO:0050136">
    <property type="term" value="F:NADH dehydrogenase (quinone) (non-electrogenic) activity"/>
    <property type="evidence" value="ECO:0007669"/>
    <property type="project" value="UniProtKB-EC"/>
</dbReference>
<evidence type="ECO:0000313" key="2">
    <source>
        <dbReference type="EMBL" id="XBH17680.1"/>
    </source>
</evidence>
<sequence>MNSIEDLAAELKVNDVFTDNSGVKWFTTGNLDIRELVILLGQEGARFITITATELPMNQGFCLEYLWDLNGKLLGFPFYPTCNTMPSIYDICEAADWIEREIHEEFSIEFTGRVYEPLLLRENDHTGVNLHEVAK</sequence>
<feature type="domain" description="NADH:ubiquinone oxidoreductase 30kDa subunit" evidence="1">
    <location>
        <begin position="82"/>
        <end position="123"/>
    </location>
</feature>
<dbReference type="EMBL" id="CP121196">
    <property type="protein sequence ID" value="XBH17680.1"/>
    <property type="molecule type" value="Genomic_DNA"/>
</dbReference>
<dbReference type="Pfam" id="PF00329">
    <property type="entry name" value="Complex1_30kDa"/>
    <property type="match status" value="1"/>
</dbReference>